<protein>
    <submittedName>
        <fullName evidence="1">Uncharacterized protein</fullName>
    </submittedName>
</protein>
<evidence type="ECO:0000313" key="1">
    <source>
        <dbReference type="EMBL" id="KKL79949.1"/>
    </source>
</evidence>
<comment type="caution">
    <text evidence="1">The sequence shown here is derived from an EMBL/GenBank/DDBJ whole genome shotgun (WGS) entry which is preliminary data.</text>
</comment>
<dbReference type="AlphaFoldDB" id="A0A0F9F0V6"/>
<feature type="non-terminal residue" evidence="1">
    <location>
        <position position="32"/>
    </location>
</feature>
<gene>
    <name evidence="1" type="ORF">LCGC14_2009730</name>
</gene>
<organism evidence="1">
    <name type="scientific">marine sediment metagenome</name>
    <dbReference type="NCBI Taxonomy" id="412755"/>
    <lineage>
        <taxon>unclassified sequences</taxon>
        <taxon>metagenomes</taxon>
        <taxon>ecological metagenomes</taxon>
    </lineage>
</organism>
<reference evidence="1" key="1">
    <citation type="journal article" date="2015" name="Nature">
        <title>Complex archaea that bridge the gap between prokaryotes and eukaryotes.</title>
        <authorList>
            <person name="Spang A."/>
            <person name="Saw J.H."/>
            <person name="Jorgensen S.L."/>
            <person name="Zaremba-Niedzwiedzka K."/>
            <person name="Martijn J."/>
            <person name="Lind A.E."/>
            <person name="van Eijk R."/>
            <person name="Schleper C."/>
            <person name="Guy L."/>
            <person name="Ettema T.J."/>
        </authorList>
    </citation>
    <scope>NUCLEOTIDE SEQUENCE</scope>
</reference>
<dbReference type="EMBL" id="LAZR01023014">
    <property type="protein sequence ID" value="KKL79949.1"/>
    <property type="molecule type" value="Genomic_DNA"/>
</dbReference>
<proteinExistence type="predicted"/>
<sequence length="32" mass="3485">MFGEAITALVPNPIKVVKEYKRVLKPSGKVAT</sequence>
<name>A0A0F9F0V6_9ZZZZ</name>
<accession>A0A0F9F0V6</accession>